<evidence type="ECO:0000256" key="4">
    <source>
        <dbReference type="ARBA" id="ARBA00022786"/>
    </source>
</evidence>
<dbReference type="InterPro" id="IPR044611">
    <property type="entry name" value="E3A/B/C-like"/>
</dbReference>
<evidence type="ECO:0000256" key="5">
    <source>
        <dbReference type="PROSITE-ProRule" id="PRU00104"/>
    </source>
</evidence>
<feature type="region of interest" description="Disordered" evidence="6">
    <location>
        <begin position="160"/>
        <end position="207"/>
    </location>
</feature>
<name>A0ABR3GHB4_9PEZI</name>
<comment type="catalytic activity">
    <reaction evidence="1">
        <text>S-ubiquitinyl-[E2 ubiquitin-conjugating enzyme]-L-cysteine + [acceptor protein]-L-lysine = [E2 ubiquitin-conjugating enzyme]-L-cysteine + N(6)-ubiquitinyl-[acceptor protein]-L-lysine.</text>
        <dbReference type="EC" id="2.3.2.26"/>
    </reaction>
</comment>
<keyword evidence="3 8" id="KW-0808">Transferase</keyword>
<dbReference type="EC" id="2.3.2.26" evidence="2"/>
<feature type="compositionally biased region" description="Low complexity" evidence="6">
    <location>
        <begin position="179"/>
        <end position="191"/>
    </location>
</feature>
<dbReference type="Pfam" id="PF00632">
    <property type="entry name" value="HECT"/>
    <property type="match status" value="1"/>
</dbReference>
<protein>
    <recommendedName>
        <fullName evidence="2">HECT-type E3 ubiquitin transferase</fullName>
        <ecNumber evidence="2">2.3.2.26</ecNumber>
    </recommendedName>
</protein>
<keyword evidence="4 5" id="KW-0833">Ubl conjugation pathway</keyword>
<dbReference type="EMBL" id="JBBBZM010000072">
    <property type="protein sequence ID" value="KAL0635339.1"/>
    <property type="molecule type" value="Genomic_DNA"/>
</dbReference>
<evidence type="ECO:0000313" key="9">
    <source>
        <dbReference type="Proteomes" id="UP001447188"/>
    </source>
</evidence>
<evidence type="ECO:0000256" key="3">
    <source>
        <dbReference type="ARBA" id="ARBA00022679"/>
    </source>
</evidence>
<dbReference type="Proteomes" id="UP001447188">
    <property type="component" value="Unassembled WGS sequence"/>
</dbReference>
<dbReference type="Gene3D" id="3.90.1750.10">
    <property type="entry name" value="Hect, E3 ligase catalytic domains"/>
    <property type="match status" value="1"/>
</dbReference>
<dbReference type="InterPro" id="IPR035983">
    <property type="entry name" value="Hect_E3_ubiquitin_ligase"/>
</dbReference>
<accession>A0ABR3GHB4</accession>
<feature type="region of interest" description="Disordered" evidence="6">
    <location>
        <begin position="102"/>
        <end position="127"/>
    </location>
</feature>
<reference evidence="8 9" key="1">
    <citation type="submission" date="2024-02" db="EMBL/GenBank/DDBJ databases">
        <title>Discinaceae phylogenomics.</title>
        <authorList>
            <person name="Dirks A.C."/>
            <person name="James T.Y."/>
        </authorList>
    </citation>
    <scope>NUCLEOTIDE SEQUENCE [LARGE SCALE GENOMIC DNA]</scope>
    <source>
        <strain evidence="8 9">ACD0624</strain>
    </source>
</reference>
<keyword evidence="9" id="KW-1185">Reference proteome</keyword>
<dbReference type="Gene3D" id="3.30.2410.10">
    <property type="entry name" value="Hect, E3 ligase catalytic domain"/>
    <property type="match status" value="1"/>
</dbReference>
<proteinExistence type="predicted"/>
<evidence type="ECO:0000256" key="6">
    <source>
        <dbReference type="SAM" id="MobiDB-lite"/>
    </source>
</evidence>
<dbReference type="SUPFAM" id="SSF56204">
    <property type="entry name" value="Hect, E3 ligase catalytic domain"/>
    <property type="match status" value="1"/>
</dbReference>
<organism evidence="8 9">
    <name type="scientific">Discina gigas</name>
    <dbReference type="NCBI Taxonomy" id="1032678"/>
    <lineage>
        <taxon>Eukaryota</taxon>
        <taxon>Fungi</taxon>
        <taxon>Dikarya</taxon>
        <taxon>Ascomycota</taxon>
        <taxon>Pezizomycotina</taxon>
        <taxon>Pezizomycetes</taxon>
        <taxon>Pezizales</taxon>
        <taxon>Discinaceae</taxon>
        <taxon>Discina</taxon>
    </lineage>
</organism>
<feature type="region of interest" description="Disordered" evidence="6">
    <location>
        <begin position="1"/>
        <end position="73"/>
    </location>
</feature>
<dbReference type="InterPro" id="IPR000569">
    <property type="entry name" value="HECT_dom"/>
</dbReference>
<feature type="active site" description="Glycyl thioester intermediate" evidence="5">
    <location>
        <position position="924"/>
    </location>
</feature>
<sequence length="956" mass="107198">MPKHPPPPPPIPIPGKSSNKVGGGDMPDEKDPRDDATPPSFPEFSPPTFTTMDAFTVSTPPNPQRRPSLPALNFSESLTSTNAAGNRRSVVPIRTGFAVTGLGSGEEHHYPQPGSRQRGIPKAGGPHEDLVKKVFQPLEDYLTTAFTSCDCLNASFMKERSGSDHSESKSPDNKLSLPQTSNTQTQTSGTSREGRSKDMVPVTDKIGEKEAILLQRGRFMGKEMISSRSGKERHRAKSENRFSVRNPGIDWESVDEFYDMVINVGLGFASGNPPIPDKKASARNGNEEKFPFGEQLYTQTAADIEEVRDHIAGVLLKATESLLKRPGRPLKRPEDVRFLLIVLANPLLYPESARPTSRLVHAYSSPNRAGGSTRGPGSHSGIIKRIMGLLSNLPNECHHYLVSWFTRMPELQFRRLVELVGSFITYRLTRQPARKKSRGGSEMMGLGGKQLPYNDDWQIKAAARVMSLFFSANNNTAGRRGLNPGIKEDGENMNSAVIARREAWRRGQIVLTSEFYNMLLDYHDLIADFDAWESRLSKFCFCQYPFLLSMGSKIQILEHDAKRQMEVQARQAFFNSISSRRPVNQYLILKVRRECLVEDSLRGISEGVGGIDDIKKGLRIEFLGEDGVDAGGLKKEWFLLVARDVFDPNYGMFVYDEDSEYCYFNPHSLESSEEFFLVGVLLGLAIYNSTILDVALPPYVFKKLLHLTSKHILATSSVRPPLVHTLEDLAVFRPALANGLAKLLEFEGDVESTFCRDFVAESERFGEIIQTPLCTNGENKPVTNANRKEFVDLYLKWILDTSIARQFEPFKRGFYTVCGGNALSLFRPEEIELLIRGSDEALEVSAMKAVAIYDGWGNSVPAENDPVVRWFWSFFEKITPKEQRMLLHFITGSDRIPAMGATSLIIKVGCLGQDSDRFPVARTCFNQICLWRYKRREKLETMLWRAVTESEGFGLK</sequence>
<feature type="compositionally biased region" description="Basic and acidic residues" evidence="6">
    <location>
        <begin position="160"/>
        <end position="172"/>
    </location>
</feature>
<dbReference type="PANTHER" id="PTHR45700">
    <property type="entry name" value="UBIQUITIN-PROTEIN LIGASE E3C"/>
    <property type="match status" value="1"/>
</dbReference>
<evidence type="ECO:0000256" key="1">
    <source>
        <dbReference type="ARBA" id="ARBA00000885"/>
    </source>
</evidence>
<dbReference type="SMART" id="SM00119">
    <property type="entry name" value="HECTc"/>
    <property type="match status" value="1"/>
</dbReference>
<evidence type="ECO:0000256" key="2">
    <source>
        <dbReference type="ARBA" id="ARBA00012485"/>
    </source>
</evidence>
<gene>
    <name evidence="8" type="primary">HUL4</name>
    <name evidence="8" type="ORF">Q9L58_005733</name>
</gene>
<dbReference type="PANTHER" id="PTHR45700:SF8">
    <property type="entry name" value="HECT-TYPE E3 UBIQUITIN TRANSFERASE"/>
    <property type="match status" value="1"/>
</dbReference>
<feature type="compositionally biased region" description="Pro residues" evidence="6">
    <location>
        <begin position="1"/>
        <end position="13"/>
    </location>
</feature>
<dbReference type="CDD" id="cd00078">
    <property type="entry name" value="HECTc"/>
    <property type="match status" value="1"/>
</dbReference>
<dbReference type="Gene3D" id="3.30.2160.10">
    <property type="entry name" value="Hect, E3 ligase catalytic domain"/>
    <property type="match status" value="1"/>
</dbReference>
<dbReference type="PROSITE" id="PS50237">
    <property type="entry name" value="HECT"/>
    <property type="match status" value="1"/>
</dbReference>
<feature type="compositionally biased region" description="Basic and acidic residues" evidence="6">
    <location>
        <begin position="27"/>
        <end position="36"/>
    </location>
</feature>
<dbReference type="GO" id="GO:0061630">
    <property type="term" value="F:ubiquitin protein ligase activity"/>
    <property type="evidence" value="ECO:0007669"/>
    <property type="project" value="UniProtKB-EC"/>
</dbReference>
<feature type="domain" description="HECT" evidence="7">
    <location>
        <begin position="610"/>
        <end position="956"/>
    </location>
</feature>
<comment type="caution">
    <text evidence="8">The sequence shown here is derived from an EMBL/GenBank/DDBJ whole genome shotgun (WGS) entry which is preliminary data.</text>
</comment>
<keyword evidence="8" id="KW-0012">Acyltransferase</keyword>
<evidence type="ECO:0000313" key="8">
    <source>
        <dbReference type="EMBL" id="KAL0635339.1"/>
    </source>
</evidence>
<evidence type="ECO:0000259" key="7">
    <source>
        <dbReference type="PROSITE" id="PS50237"/>
    </source>
</evidence>